<gene>
    <name evidence="1" type="ORF">GGR28_001798</name>
</gene>
<dbReference type="AlphaFoldDB" id="A0A840EAZ5"/>
<dbReference type="EMBL" id="JACIFF010000004">
    <property type="protein sequence ID" value="MBB4079178.1"/>
    <property type="molecule type" value="Genomic_DNA"/>
</dbReference>
<accession>A0A840EAZ5</accession>
<reference evidence="1 2" key="1">
    <citation type="submission" date="2020-08" db="EMBL/GenBank/DDBJ databases">
        <title>Genomic Encyclopedia of Type Strains, Phase IV (KMG-IV): sequencing the most valuable type-strain genomes for metagenomic binning, comparative biology and taxonomic classification.</title>
        <authorList>
            <person name="Goeker M."/>
        </authorList>
    </citation>
    <scope>NUCLEOTIDE SEQUENCE [LARGE SCALE GENOMIC DNA]</scope>
    <source>
        <strain evidence="1 2">DSM 105137</strain>
    </source>
</reference>
<dbReference type="Proteomes" id="UP000576209">
    <property type="component" value="Unassembled WGS sequence"/>
</dbReference>
<sequence length="397" mass="45238">MINHSPLPQITDRTSAPNFFRLNYNHGRTHSGMIAYLAELWQADNEAPLQSLIKGLGLAEIPSGTYLTPKLEYENIDLALLDEQDKPLFLLEMKVDDAEGWKKLGKQDLEKWKCMESDVRAKYFSGYGDEISHMRQTELYTLRHKMAHGENPRCAFITLGTGEYEKDFDSCGKVWKHCGLERFVEATQSIELPADELFKQWRWSLEKELSLRKNCFPGEQAEADTEEDEVEADSGDRRGLLPLMRLGRIRRGLLDRHEVNKLGYRASVYKYGANADTIMNFIQPTDQTPGGGRYCEINSNGLLNFKLMFFWKETSAEVKEKQLRLFQQELTETFGDAIKLKASGKYRKSKTAGSLNVNLQANDLLPSNGENIHSITQNIATALQSAQHLFKQTPTEA</sequence>
<protein>
    <recommendedName>
        <fullName evidence="3">PD-(D/E)XK nuclease superfamily protein</fullName>
    </recommendedName>
</protein>
<evidence type="ECO:0008006" key="3">
    <source>
        <dbReference type="Google" id="ProtNLM"/>
    </source>
</evidence>
<evidence type="ECO:0000313" key="1">
    <source>
        <dbReference type="EMBL" id="MBB4079178.1"/>
    </source>
</evidence>
<comment type="caution">
    <text evidence="1">The sequence shown here is derived from an EMBL/GenBank/DDBJ whole genome shotgun (WGS) entry which is preliminary data.</text>
</comment>
<proteinExistence type="predicted"/>
<organism evidence="1 2">
    <name type="scientific">Neolewinella aquimaris</name>
    <dbReference type="NCBI Taxonomy" id="1835722"/>
    <lineage>
        <taxon>Bacteria</taxon>
        <taxon>Pseudomonadati</taxon>
        <taxon>Bacteroidota</taxon>
        <taxon>Saprospiria</taxon>
        <taxon>Saprospirales</taxon>
        <taxon>Lewinellaceae</taxon>
        <taxon>Neolewinella</taxon>
    </lineage>
</organism>
<dbReference type="RefSeq" id="WP_183495437.1">
    <property type="nucleotide sequence ID" value="NZ_JACIFF010000004.1"/>
</dbReference>
<keyword evidence="2" id="KW-1185">Reference proteome</keyword>
<name>A0A840EAZ5_9BACT</name>
<evidence type="ECO:0000313" key="2">
    <source>
        <dbReference type="Proteomes" id="UP000576209"/>
    </source>
</evidence>